<feature type="region of interest" description="Disordered" evidence="1">
    <location>
        <begin position="328"/>
        <end position="387"/>
    </location>
</feature>
<reference evidence="2" key="1">
    <citation type="submission" date="2022-10" db="EMBL/GenBank/DDBJ databases">
        <title>The complete genomes of actinobacterial strains from the NBC collection.</title>
        <authorList>
            <person name="Joergensen T.S."/>
            <person name="Alvarez Arevalo M."/>
            <person name="Sterndorff E.B."/>
            <person name="Faurdal D."/>
            <person name="Vuksanovic O."/>
            <person name="Mourched A.-S."/>
            <person name="Charusanti P."/>
            <person name="Shaw S."/>
            <person name="Blin K."/>
            <person name="Weber T."/>
        </authorList>
    </citation>
    <scope>NUCLEOTIDE SEQUENCE</scope>
    <source>
        <strain evidence="2">NBC_00060</strain>
    </source>
</reference>
<sequence length="387" mass="41660">MVRTMSFVRALLRAVRAVRHTPHLAADLPADEDLFLDAPDGRLGPALVSAARGEYRGAAELLAVTRESAEWENRDRYTMRLAAFAVSRPDWLADWLAAAPRDPDALLVKAELAIVRAWGSPARAELLREIAPLIDAAASAEPADPVPWRIALDHARGTHAPHTVFESLWGEAVGRSSHHYGCHVAALQYLSAQWYGSHRECFGFAEEAAADALPGSLVQALPVRAAFACLAADVSGAPTGRQSPQELFRDRIDAAADLAIALSAAYEPGDPWPAEVRNLLTYVLVVRERWEEALEQFRRIGPYATAFPWARLDDDPLDRFTELRDGVRRQVAARTPSARERGPAGAAAGPVDAPGQPPAKAPGRAAGLPGAGALGKPGRSRSGDHYA</sequence>
<dbReference type="EMBL" id="CP108253">
    <property type="protein sequence ID" value="WTU42942.1"/>
    <property type="molecule type" value="Genomic_DNA"/>
</dbReference>
<evidence type="ECO:0008006" key="3">
    <source>
        <dbReference type="Google" id="ProtNLM"/>
    </source>
</evidence>
<dbReference type="AlphaFoldDB" id="A0AAU2H6M0"/>
<feature type="compositionally biased region" description="Low complexity" evidence="1">
    <location>
        <begin position="343"/>
        <end position="354"/>
    </location>
</feature>
<name>A0AAU2H6M0_9ACTN</name>
<organism evidence="2">
    <name type="scientific">Streptomyces sp. NBC_00060</name>
    <dbReference type="NCBI Taxonomy" id="2975636"/>
    <lineage>
        <taxon>Bacteria</taxon>
        <taxon>Bacillati</taxon>
        <taxon>Actinomycetota</taxon>
        <taxon>Actinomycetes</taxon>
        <taxon>Kitasatosporales</taxon>
        <taxon>Streptomycetaceae</taxon>
        <taxon>Streptomyces</taxon>
    </lineage>
</organism>
<protein>
    <recommendedName>
        <fullName evidence="3">DUF4034 domain-containing protein</fullName>
    </recommendedName>
</protein>
<proteinExistence type="predicted"/>
<evidence type="ECO:0000256" key="1">
    <source>
        <dbReference type="SAM" id="MobiDB-lite"/>
    </source>
</evidence>
<gene>
    <name evidence="2" type="ORF">OHV25_26830</name>
</gene>
<accession>A0AAU2H6M0</accession>
<evidence type="ECO:0000313" key="2">
    <source>
        <dbReference type="EMBL" id="WTU42942.1"/>
    </source>
</evidence>